<dbReference type="GO" id="GO:0010420">
    <property type="term" value="F:polyprenyldihydroxybenzoate methyltransferase activity"/>
    <property type="evidence" value="ECO:0007669"/>
    <property type="project" value="TreeGrafter"/>
</dbReference>
<name>A0A1D2J815_PARBR</name>
<gene>
    <name evidence="1" type="ORF">ACO22_06280</name>
</gene>
<dbReference type="EMBL" id="LZYO01000328">
    <property type="protein sequence ID" value="ODH17279.1"/>
    <property type="molecule type" value="Genomic_DNA"/>
</dbReference>
<dbReference type="Gene3D" id="3.40.50.150">
    <property type="entry name" value="Vaccinia Virus protein VP39"/>
    <property type="match status" value="1"/>
</dbReference>
<proteinExistence type="predicted"/>
<dbReference type="PANTHER" id="PTHR43464">
    <property type="entry name" value="METHYLTRANSFERASE"/>
    <property type="match status" value="1"/>
</dbReference>
<evidence type="ECO:0008006" key="3">
    <source>
        <dbReference type="Google" id="ProtNLM"/>
    </source>
</evidence>
<dbReference type="AlphaFoldDB" id="A0A1D2J815"/>
<dbReference type="Pfam" id="PF13489">
    <property type="entry name" value="Methyltransf_23"/>
    <property type="match status" value="1"/>
</dbReference>
<dbReference type="SUPFAM" id="SSF53335">
    <property type="entry name" value="S-adenosyl-L-methionine-dependent methyltransferases"/>
    <property type="match status" value="1"/>
</dbReference>
<protein>
    <recommendedName>
        <fullName evidence="3">Methyltransferase domain-containing protein</fullName>
    </recommendedName>
</protein>
<evidence type="ECO:0000313" key="1">
    <source>
        <dbReference type="EMBL" id="ODH17279.1"/>
    </source>
</evidence>
<dbReference type="Proteomes" id="UP000242814">
    <property type="component" value="Unassembled WGS sequence"/>
</dbReference>
<dbReference type="CDD" id="cd02440">
    <property type="entry name" value="AdoMet_MTases"/>
    <property type="match status" value="1"/>
</dbReference>
<dbReference type="InterPro" id="IPR029063">
    <property type="entry name" value="SAM-dependent_MTases_sf"/>
</dbReference>
<organism evidence="1 2">
    <name type="scientific">Paracoccidioides brasiliensis</name>
    <dbReference type="NCBI Taxonomy" id="121759"/>
    <lineage>
        <taxon>Eukaryota</taxon>
        <taxon>Fungi</taxon>
        <taxon>Dikarya</taxon>
        <taxon>Ascomycota</taxon>
        <taxon>Pezizomycotina</taxon>
        <taxon>Eurotiomycetes</taxon>
        <taxon>Eurotiomycetidae</taxon>
        <taxon>Onygenales</taxon>
        <taxon>Ajellomycetaceae</taxon>
        <taxon>Paracoccidioides</taxon>
    </lineage>
</organism>
<accession>A0A1D2J815</accession>
<dbReference type="PANTHER" id="PTHR43464:SF52">
    <property type="entry name" value="PUTATIVE-RELATED"/>
    <property type="match status" value="1"/>
</dbReference>
<comment type="caution">
    <text evidence="1">The sequence shown here is derived from an EMBL/GenBank/DDBJ whole genome shotgun (WGS) entry which is preliminary data.</text>
</comment>
<dbReference type="VEuPathDB" id="FungiDB:PADG_02170"/>
<evidence type="ECO:0000313" key="2">
    <source>
        <dbReference type="Proteomes" id="UP000242814"/>
    </source>
</evidence>
<dbReference type="VEuPathDB" id="FungiDB:PABG_06775"/>
<sequence>MAGNPTPYASSPTSTAGVREIKYMDTIDAYDQWAQASVFYLVYDTDGNFLQALDTLQMQSLLPKFISLLPKINRNTTTSAPKLIDLGCGTGRNTIPLLRAAPTDATIIGLEPSSKMLQIAQDKVSAYIARAAEIPPAGVVDKQRDTGPEDEGRVSFQIFNLLDFNCAAEGAGGVTGLADSDGVISTLVIEHVPVDKFFRAAAGMLKRGGVLLVTNMHSEMGRISQAGFVDPVTGVKIRPTSFAHTVAEIVEAAEKVGFEVLGDIKEVRVNEELAGRLGPRAQKWIDVQVWCGGCFRKR</sequence>
<reference evidence="1 2" key="1">
    <citation type="submission" date="2016-06" db="EMBL/GenBank/DDBJ databases">
        <authorList>
            <person name="Kjaerup R.B."/>
            <person name="Dalgaard T.S."/>
            <person name="Juul-Madsen H.R."/>
        </authorList>
    </citation>
    <scope>NUCLEOTIDE SEQUENCE [LARGE SCALE GENOMIC DNA]</scope>
    <source>
        <strain evidence="1 2">Pb300</strain>
    </source>
</reference>